<evidence type="ECO:0000313" key="1">
    <source>
        <dbReference type="EMBL" id="MDV0447757.1"/>
    </source>
</evidence>
<proteinExistence type="predicted"/>
<name>A0AAE4SDU0_9EURY</name>
<keyword evidence="2" id="KW-1185">Reference proteome</keyword>
<reference evidence="1" key="1">
    <citation type="submission" date="2023-06" db="EMBL/GenBank/DDBJ databases">
        <title>Genome sequence of Methanosarcinaceae archaeon Ag5.</title>
        <authorList>
            <person name="Protasov E."/>
            <person name="Platt K."/>
            <person name="Poehlein A."/>
            <person name="Daniel R."/>
            <person name="Brune A."/>
        </authorList>
    </citation>
    <scope>NUCLEOTIDE SEQUENCE</scope>
    <source>
        <strain evidence="1">Ag5</strain>
    </source>
</reference>
<evidence type="ECO:0008006" key="3">
    <source>
        <dbReference type="Google" id="ProtNLM"/>
    </source>
</evidence>
<protein>
    <recommendedName>
        <fullName evidence="3">DUF2209 domain-containing protein</fullName>
    </recommendedName>
</protein>
<dbReference type="EMBL" id="JAWDKD010000023">
    <property type="protein sequence ID" value="MDV0447757.1"/>
    <property type="molecule type" value="Genomic_DNA"/>
</dbReference>
<organism evidence="1 2">
    <name type="scientific">Methanolapillus africanus</name>
    <dbReference type="NCBI Taxonomy" id="3028297"/>
    <lineage>
        <taxon>Archaea</taxon>
        <taxon>Methanobacteriati</taxon>
        <taxon>Methanobacteriota</taxon>
        <taxon>Stenosarchaea group</taxon>
        <taxon>Methanomicrobia</taxon>
        <taxon>Methanosarcinales</taxon>
        <taxon>Methanosarcinaceae</taxon>
        <taxon>Methanolapillus</taxon>
    </lineage>
</organism>
<accession>A0AAE4SDU0</accession>
<dbReference type="InterPro" id="IPR014514">
    <property type="entry name" value="UCP021940"/>
</dbReference>
<dbReference type="Pfam" id="PF09974">
    <property type="entry name" value="DUF2209"/>
    <property type="match status" value="1"/>
</dbReference>
<sequence length="139" mass="15282">MALTAIAVDISGRHKINIGYYLVCSAVSVTMTPTGIDKVNEVQSDAFLTDKAPELSDVVFMIEKTIAKIKEKGPIVIESGDLFNTDIHLCKPLFSVDIRYQESMGDRKAIEIAHHVSHSTRNILMKELGIDIRNAAPGK</sequence>
<dbReference type="AlphaFoldDB" id="A0AAE4SDU0"/>
<evidence type="ECO:0000313" key="2">
    <source>
        <dbReference type="Proteomes" id="UP001271789"/>
    </source>
</evidence>
<dbReference type="RefSeq" id="WP_338100203.1">
    <property type="nucleotide sequence ID" value="NZ_JAWDKD010000023.1"/>
</dbReference>
<dbReference type="Proteomes" id="UP001271789">
    <property type="component" value="Unassembled WGS sequence"/>
</dbReference>
<gene>
    <name evidence="1" type="ORF">MsAg5_16710</name>
</gene>
<comment type="caution">
    <text evidence="1">The sequence shown here is derived from an EMBL/GenBank/DDBJ whole genome shotgun (WGS) entry which is preliminary data.</text>
</comment>